<evidence type="ECO:0000256" key="5">
    <source>
        <dbReference type="SAM" id="MobiDB-lite"/>
    </source>
</evidence>
<dbReference type="GO" id="GO:0000978">
    <property type="term" value="F:RNA polymerase II cis-regulatory region sequence-specific DNA binding"/>
    <property type="evidence" value="ECO:0007669"/>
    <property type="project" value="TreeGrafter"/>
</dbReference>
<evidence type="ECO:0000259" key="6">
    <source>
        <dbReference type="SMART" id="SM00906"/>
    </source>
</evidence>
<dbReference type="PANTHER" id="PTHR47424">
    <property type="entry name" value="REGULATORY PROTEIN GAL4"/>
    <property type="match status" value="1"/>
</dbReference>
<dbReference type="CDD" id="cd12148">
    <property type="entry name" value="fungal_TF_MHR"/>
    <property type="match status" value="1"/>
</dbReference>
<dbReference type="GO" id="GO:0000435">
    <property type="term" value="P:positive regulation of transcription from RNA polymerase II promoter by galactose"/>
    <property type="evidence" value="ECO:0007669"/>
    <property type="project" value="TreeGrafter"/>
</dbReference>
<evidence type="ECO:0000313" key="7">
    <source>
        <dbReference type="EMBL" id="RFU27492.1"/>
    </source>
</evidence>
<dbReference type="EMBL" id="NCSJ02000204">
    <property type="protein sequence ID" value="RFU27492.1"/>
    <property type="molecule type" value="Genomic_DNA"/>
</dbReference>
<dbReference type="SMART" id="SM00906">
    <property type="entry name" value="Fungal_trans"/>
    <property type="match status" value="1"/>
</dbReference>
<dbReference type="GO" id="GO:0000981">
    <property type="term" value="F:DNA-binding transcription factor activity, RNA polymerase II-specific"/>
    <property type="evidence" value="ECO:0007669"/>
    <property type="project" value="TreeGrafter"/>
</dbReference>
<dbReference type="STRING" id="5539.A0A3E2H2M7"/>
<evidence type="ECO:0000313" key="8">
    <source>
        <dbReference type="Proteomes" id="UP000258309"/>
    </source>
</evidence>
<dbReference type="GO" id="GO:0006351">
    <property type="term" value="P:DNA-templated transcription"/>
    <property type="evidence" value="ECO:0007669"/>
    <property type="project" value="InterPro"/>
</dbReference>
<keyword evidence="4" id="KW-0539">Nucleus</keyword>
<sequence length="736" mass="83227">MIVDTLESICQVQQQQQQQPHAIPLDPFRSFENHQGESTPFWNGDEQIGNTDEAPLMPIENESAHKHVPVNELDNAAISTTMNSPTAKPSIDTQPRSQESPVNAMGTTSVGYHRVQLDSEAFYGQSSAASFFNQVHEVFYCRTSKSPYQLFAPPATRSQNHNDTQSFSQSSEMDSFDDCSLPPRTTADKLLDLYRRRVYGLYPFIHWQTLLNGYKRLWDPEPPVFQIPDGIGLGASDCALPIFYAALNIMLALGLQFSDESFEKREAMSKVFFRRARRLFQIDVLDDGNLGLVQALLILAQYLQSTNLPNRCWNIVGLACRVAQALGLHLQEGDESRSQLALEIRRRTWHGCVLLDTVLSMTLGRPATTSYKSAVPLPRSIDDEYLVLGNSSCVQPEKTFARTTFFVQTLSLNKILSEVLSKVYNPWNEVVRSEDGLDERSSNNMIGVIVELDAKLVEFEQDLPGTFRWDRVDPEHLRPESLVQLQRNVLAERFFLIRGLLYRPMFVNLCRREVLQPISNRVRTNGLKASVNLFSVFGRHCSTTCIESAQQLIHLVYMTADALGTGGGAWWYNLYYTFTSALVLILSDLFPSSRTAITNDNLARSWQQCQDIMTLMCNHSSTARELFRVLQKMQIMIKPDDLSTDSRRQFSYAVFSDSLILPDSNLQDTRNIKFSGSRLDDDHGALNPNIGPVSDLPDLGSNFDPALHMEESGLMDFLWKDCWTFASGVPMTWEGE</sequence>
<dbReference type="GO" id="GO:0005634">
    <property type="term" value="C:nucleus"/>
    <property type="evidence" value="ECO:0007669"/>
    <property type="project" value="TreeGrafter"/>
</dbReference>
<dbReference type="OMA" id="NESAHKH"/>
<keyword evidence="8" id="KW-1185">Reference proteome</keyword>
<proteinExistence type="predicted"/>
<dbReference type="Proteomes" id="UP000258309">
    <property type="component" value="Unassembled WGS sequence"/>
</dbReference>
<keyword evidence="2" id="KW-0238">DNA-binding</keyword>
<feature type="non-terminal residue" evidence="7">
    <location>
        <position position="1"/>
    </location>
</feature>
<dbReference type="AlphaFoldDB" id="A0A3E2H2M7"/>
<accession>A0A3E2H2M7</accession>
<dbReference type="PANTHER" id="PTHR47424:SF3">
    <property type="entry name" value="REGULATORY PROTEIN GAL4"/>
    <property type="match status" value="1"/>
</dbReference>
<feature type="region of interest" description="Disordered" evidence="5">
    <location>
        <begin position="80"/>
        <end position="105"/>
    </location>
</feature>
<feature type="non-terminal residue" evidence="7">
    <location>
        <position position="736"/>
    </location>
</feature>
<gene>
    <name evidence="7" type="ORF">B7463_g8838</name>
</gene>
<organism evidence="7 8">
    <name type="scientific">Scytalidium lignicola</name>
    <name type="common">Hyphomycete</name>
    <dbReference type="NCBI Taxonomy" id="5539"/>
    <lineage>
        <taxon>Eukaryota</taxon>
        <taxon>Fungi</taxon>
        <taxon>Dikarya</taxon>
        <taxon>Ascomycota</taxon>
        <taxon>Pezizomycotina</taxon>
        <taxon>Leotiomycetes</taxon>
        <taxon>Leotiomycetes incertae sedis</taxon>
        <taxon>Scytalidium</taxon>
    </lineage>
</organism>
<keyword evidence="1" id="KW-0805">Transcription regulation</keyword>
<name>A0A3E2H2M7_SCYLI</name>
<evidence type="ECO:0000256" key="3">
    <source>
        <dbReference type="ARBA" id="ARBA00023163"/>
    </source>
</evidence>
<comment type="caution">
    <text evidence="7">The sequence shown here is derived from an EMBL/GenBank/DDBJ whole genome shotgun (WGS) entry which is preliminary data.</text>
</comment>
<feature type="domain" description="Xylanolytic transcriptional activator regulatory" evidence="6">
    <location>
        <begin position="312"/>
        <end position="384"/>
    </location>
</feature>
<protein>
    <recommendedName>
        <fullName evidence="6">Xylanolytic transcriptional activator regulatory domain-containing protein</fullName>
    </recommendedName>
</protein>
<feature type="region of interest" description="Disordered" evidence="5">
    <location>
        <begin position="153"/>
        <end position="180"/>
    </location>
</feature>
<reference evidence="7 8" key="1">
    <citation type="submission" date="2018-05" db="EMBL/GenBank/DDBJ databases">
        <title>Draft genome sequence of Scytalidium lignicola DSM 105466, a ubiquitous saprotrophic fungus.</title>
        <authorList>
            <person name="Buettner E."/>
            <person name="Gebauer A.M."/>
            <person name="Hofrichter M."/>
            <person name="Liers C."/>
            <person name="Kellner H."/>
        </authorList>
    </citation>
    <scope>NUCLEOTIDE SEQUENCE [LARGE SCALE GENOMIC DNA]</scope>
    <source>
        <strain evidence="7 8">DSM 105466</strain>
    </source>
</reference>
<evidence type="ECO:0000256" key="2">
    <source>
        <dbReference type="ARBA" id="ARBA00023125"/>
    </source>
</evidence>
<dbReference type="InterPro" id="IPR051127">
    <property type="entry name" value="Fungal_SecMet_Regulators"/>
</dbReference>
<dbReference type="InterPro" id="IPR007219">
    <property type="entry name" value="XnlR_reg_dom"/>
</dbReference>
<dbReference type="Pfam" id="PF04082">
    <property type="entry name" value="Fungal_trans"/>
    <property type="match status" value="1"/>
</dbReference>
<dbReference type="OrthoDB" id="424974at2759"/>
<keyword evidence="3" id="KW-0804">Transcription</keyword>
<evidence type="ECO:0000256" key="1">
    <source>
        <dbReference type="ARBA" id="ARBA00023015"/>
    </source>
</evidence>
<evidence type="ECO:0000256" key="4">
    <source>
        <dbReference type="ARBA" id="ARBA00023242"/>
    </source>
</evidence>
<feature type="compositionally biased region" description="Polar residues" evidence="5">
    <location>
        <begin position="156"/>
        <end position="173"/>
    </location>
</feature>
<dbReference type="GO" id="GO:0008270">
    <property type="term" value="F:zinc ion binding"/>
    <property type="evidence" value="ECO:0007669"/>
    <property type="project" value="InterPro"/>
</dbReference>